<evidence type="ECO:0000256" key="1">
    <source>
        <dbReference type="SAM" id="MobiDB-lite"/>
    </source>
</evidence>
<gene>
    <name evidence="3" type="ORF">CK203_113097</name>
</gene>
<dbReference type="Proteomes" id="UP000288805">
    <property type="component" value="Unassembled WGS sequence"/>
</dbReference>
<dbReference type="OrthoDB" id="673645at2759"/>
<dbReference type="AlphaFoldDB" id="A0A438FDE9"/>
<dbReference type="PANTHER" id="PTHR33912">
    <property type="entry name" value="OS01G0939400 PROTEIN"/>
    <property type="match status" value="1"/>
</dbReference>
<dbReference type="EMBL" id="QGNW01000992">
    <property type="protein sequence ID" value="RVW58002.1"/>
    <property type="molecule type" value="Genomic_DNA"/>
</dbReference>
<keyword evidence="2" id="KW-1133">Transmembrane helix</keyword>
<keyword evidence="2" id="KW-0472">Membrane</keyword>
<evidence type="ECO:0000313" key="4">
    <source>
        <dbReference type="Proteomes" id="UP000288805"/>
    </source>
</evidence>
<dbReference type="InterPro" id="IPR040381">
    <property type="entry name" value="At4g14450-like"/>
</dbReference>
<feature type="region of interest" description="Disordered" evidence="1">
    <location>
        <begin position="1"/>
        <end position="29"/>
    </location>
</feature>
<sequence length="141" mass="16082">MADTSQTRPSAGVNRRPPSRLQRRAPSSLQISPAADWKVAIPLLSPLATSPSSPKLIDRTAEVKPKEEPRQMKEGEKPVFKKWQHQRLRSAMSRRRLYGRSCRCRSIGAGYYQILSVWWLTTLISGTQFFIFLQLILSLCI</sequence>
<evidence type="ECO:0000256" key="2">
    <source>
        <dbReference type="SAM" id="Phobius"/>
    </source>
</evidence>
<organism evidence="3 4">
    <name type="scientific">Vitis vinifera</name>
    <name type="common">Grape</name>
    <dbReference type="NCBI Taxonomy" id="29760"/>
    <lineage>
        <taxon>Eukaryota</taxon>
        <taxon>Viridiplantae</taxon>
        <taxon>Streptophyta</taxon>
        <taxon>Embryophyta</taxon>
        <taxon>Tracheophyta</taxon>
        <taxon>Spermatophyta</taxon>
        <taxon>Magnoliopsida</taxon>
        <taxon>eudicotyledons</taxon>
        <taxon>Gunneridae</taxon>
        <taxon>Pentapetalae</taxon>
        <taxon>rosids</taxon>
        <taxon>Vitales</taxon>
        <taxon>Vitaceae</taxon>
        <taxon>Viteae</taxon>
        <taxon>Vitis</taxon>
    </lineage>
</organism>
<accession>A0A438FDE9</accession>
<dbReference type="PANTHER" id="PTHR33912:SF2">
    <property type="entry name" value="PUTATIVE-RELATED"/>
    <property type="match status" value="1"/>
</dbReference>
<reference evidence="3 4" key="1">
    <citation type="journal article" date="2018" name="PLoS Genet.">
        <title>Population sequencing reveals clonal diversity and ancestral inbreeding in the grapevine cultivar Chardonnay.</title>
        <authorList>
            <person name="Roach M.J."/>
            <person name="Johnson D.L."/>
            <person name="Bohlmann J."/>
            <person name="van Vuuren H.J."/>
            <person name="Jones S.J."/>
            <person name="Pretorius I.S."/>
            <person name="Schmidt S.A."/>
            <person name="Borneman A.R."/>
        </authorList>
    </citation>
    <scope>NUCLEOTIDE SEQUENCE [LARGE SCALE GENOMIC DNA]</scope>
    <source>
        <strain evidence="4">cv. Chardonnay</strain>
        <tissue evidence="3">Leaf</tissue>
    </source>
</reference>
<proteinExistence type="predicted"/>
<name>A0A438FDE9_VITVI</name>
<keyword evidence="2" id="KW-0812">Transmembrane</keyword>
<feature type="transmembrane region" description="Helical" evidence="2">
    <location>
        <begin position="110"/>
        <end position="137"/>
    </location>
</feature>
<protein>
    <submittedName>
        <fullName evidence="3">Uncharacterized protein</fullName>
    </submittedName>
</protein>
<comment type="caution">
    <text evidence="3">The sequence shown here is derived from an EMBL/GenBank/DDBJ whole genome shotgun (WGS) entry which is preliminary data.</text>
</comment>
<evidence type="ECO:0000313" key="3">
    <source>
        <dbReference type="EMBL" id="RVW58002.1"/>
    </source>
</evidence>